<sequence length="201" mass="23080">MSTSSRWLSFKTHWVMETHRALIIITGVLYLIILCIFLAGTRELHRAKTYITRNCFVKSFYFTTKRNGKYDTYKPNWNVTLTDDGDSYESNNNQPSDAVITSSSSYYSKSTALSVAKSVIGQTHPCYGAPEGEGWCYEWTQPSKQQAYFFMSLALTFFIILTGLMIIRYIYQRKLKSTTTQQETEPTTEQTTTPLNITSEL</sequence>
<organism evidence="4 5">
    <name type="scientific">Adineta steineri</name>
    <dbReference type="NCBI Taxonomy" id="433720"/>
    <lineage>
        <taxon>Eukaryota</taxon>
        <taxon>Metazoa</taxon>
        <taxon>Spiralia</taxon>
        <taxon>Gnathifera</taxon>
        <taxon>Rotifera</taxon>
        <taxon>Eurotatoria</taxon>
        <taxon>Bdelloidea</taxon>
        <taxon>Adinetida</taxon>
        <taxon>Adinetidae</taxon>
        <taxon>Adineta</taxon>
    </lineage>
</organism>
<dbReference type="EMBL" id="CAJNOG010001412">
    <property type="protein sequence ID" value="CAF1441132.1"/>
    <property type="molecule type" value="Genomic_DNA"/>
</dbReference>
<evidence type="ECO:0000256" key="2">
    <source>
        <dbReference type="SAM" id="Phobius"/>
    </source>
</evidence>
<feature type="compositionally biased region" description="Low complexity" evidence="1">
    <location>
        <begin position="178"/>
        <end position="194"/>
    </location>
</feature>
<evidence type="ECO:0000313" key="4">
    <source>
        <dbReference type="EMBL" id="CAF3762146.1"/>
    </source>
</evidence>
<evidence type="ECO:0000313" key="5">
    <source>
        <dbReference type="Proteomes" id="UP000663844"/>
    </source>
</evidence>
<evidence type="ECO:0000256" key="1">
    <source>
        <dbReference type="SAM" id="MobiDB-lite"/>
    </source>
</evidence>
<dbReference type="Proteomes" id="UP000663845">
    <property type="component" value="Unassembled WGS sequence"/>
</dbReference>
<evidence type="ECO:0000313" key="3">
    <source>
        <dbReference type="EMBL" id="CAF1441132.1"/>
    </source>
</evidence>
<proteinExistence type="predicted"/>
<accession>A0A818ZC96</accession>
<feature type="transmembrane region" description="Helical" evidence="2">
    <location>
        <begin position="147"/>
        <end position="171"/>
    </location>
</feature>
<reference evidence="4" key="1">
    <citation type="submission" date="2021-02" db="EMBL/GenBank/DDBJ databases">
        <authorList>
            <person name="Nowell W R."/>
        </authorList>
    </citation>
    <scope>NUCLEOTIDE SEQUENCE</scope>
</reference>
<keyword evidence="2" id="KW-0472">Membrane</keyword>
<feature type="region of interest" description="Disordered" evidence="1">
    <location>
        <begin position="178"/>
        <end position="201"/>
    </location>
</feature>
<dbReference type="Proteomes" id="UP000663844">
    <property type="component" value="Unassembled WGS sequence"/>
</dbReference>
<keyword evidence="2" id="KW-0812">Transmembrane</keyword>
<dbReference type="EMBL" id="CAJOAZ010001086">
    <property type="protein sequence ID" value="CAF3762146.1"/>
    <property type="molecule type" value="Genomic_DNA"/>
</dbReference>
<dbReference type="AlphaFoldDB" id="A0A818ZC96"/>
<feature type="transmembrane region" description="Helical" evidence="2">
    <location>
        <begin position="21"/>
        <end position="40"/>
    </location>
</feature>
<protein>
    <submittedName>
        <fullName evidence="4">Uncharacterized protein</fullName>
    </submittedName>
</protein>
<comment type="caution">
    <text evidence="4">The sequence shown here is derived from an EMBL/GenBank/DDBJ whole genome shotgun (WGS) entry which is preliminary data.</text>
</comment>
<name>A0A818ZC96_9BILA</name>
<keyword evidence="2" id="KW-1133">Transmembrane helix</keyword>
<gene>
    <name evidence="3" type="ORF">JYZ213_LOCUS40126</name>
    <name evidence="4" type="ORF">OXD698_LOCUS16083</name>
</gene>